<evidence type="ECO:0000313" key="11">
    <source>
        <dbReference type="EMBL" id="SPQ94834.1"/>
    </source>
</evidence>
<proteinExistence type="inferred from homology"/>
<feature type="compositionally biased region" description="Basic and acidic residues" evidence="6">
    <location>
        <begin position="1331"/>
        <end position="1343"/>
    </location>
</feature>
<protein>
    <recommendedName>
        <fullName evidence="3">THO complex subunit 2</fullName>
    </recommendedName>
</protein>
<dbReference type="InterPro" id="IPR040007">
    <property type="entry name" value="Tho2"/>
</dbReference>
<evidence type="ECO:0000256" key="4">
    <source>
        <dbReference type="ARBA" id="ARBA00023242"/>
    </source>
</evidence>
<gene>
    <name evidence="10" type="ORF">PBRA_002677</name>
    <name evidence="11" type="ORF">PLBR_LOCUS2049</name>
</gene>
<organism evidence="10 12">
    <name type="scientific">Plasmodiophora brassicae</name>
    <name type="common">Clubroot disease agent</name>
    <dbReference type="NCBI Taxonomy" id="37360"/>
    <lineage>
        <taxon>Eukaryota</taxon>
        <taxon>Sar</taxon>
        <taxon>Rhizaria</taxon>
        <taxon>Endomyxa</taxon>
        <taxon>Phytomyxea</taxon>
        <taxon>Plasmodiophorida</taxon>
        <taxon>Plasmodiophoridae</taxon>
        <taxon>Plasmodiophora</taxon>
    </lineage>
</organism>
<dbReference type="InterPro" id="IPR032302">
    <property type="entry name" value="THOC2_N"/>
</dbReference>
<evidence type="ECO:0000256" key="6">
    <source>
        <dbReference type="SAM" id="MobiDB-lite"/>
    </source>
</evidence>
<feature type="domain" description="THO complex subunit 2 N-terminal" evidence="9">
    <location>
        <begin position="386"/>
        <end position="523"/>
    </location>
</feature>
<feature type="domain" description="THO complex subunit 2 N-terminal" evidence="9">
    <location>
        <begin position="44"/>
        <end position="183"/>
    </location>
</feature>
<evidence type="ECO:0000259" key="8">
    <source>
        <dbReference type="Pfam" id="PF11732"/>
    </source>
</evidence>
<evidence type="ECO:0000313" key="12">
    <source>
        <dbReference type="Proteomes" id="UP000039324"/>
    </source>
</evidence>
<dbReference type="InterPro" id="IPR021726">
    <property type="entry name" value="THO_THOC2_N"/>
</dbReference>
<name>A0A0G4J587_PLABS</name>
<evidence type="ECO:0000256" key="5">
    <source>
        <dbReference type="SAM" id="Coils"/>
    </source>
</evidence>
<evidence type="ECO:0000259" key="7">
    <source>
        <dbReference type="Pfam" id="PF11262"/>
    </source>
</evidence>
<comment type="subcellular location">
    <subcellularLocation>
        <location evidence="1">Nucleus</location>
    </subcellularLocation>
</comment>
<evidence type="ECO:0000256" key="2">
    <source>
        <dbReference type="ARBA" id="ARBA00007857"/>
    </source>
</evidence>
<dbReference type="GO" id="GO:0000445">
    <property type="term" value="C:THO complex part of transcription export complex"/>
    <property type="evidence" value="ECO:0007669"/>
    <property type="project" value="TreeGrafter"/>
</dbReference>
<feature type="domain" description="THO complex subunitTHOC2 C-terminal" evidence="7">
    <location>
        <begin position="813"/>
        <end position="1110"/>
    </location>
</feature>
<feature type="compositionally biased region" description="Low complexity" evidence="6">
    <location>
        <begin position="1143"/>
        <end position="1164"/>
    </location>
</feature>
<feature type="coiled-coil region" evidence="5">
    <location>
        <begin position="865"/>
        <end position="896"/>
    </location>
</feature>
<geneLocation type="mitochondrion" evidence="11"/>
<sequence>MAVDLSLLKRLDSLSSSTARATLLALCQAAVSGPQDDLLDMLMSQTSAASLREEDMQSMLCDTIAIIWCQVEATAHQANLASFLRQLCNRQVIPTRMARARLEPTLLERAMVIPSAEQAKRKDIVWRTHRLYTQTKYNLLREETEGFSKVLVELSGECRPQRIQALIGAFDLDPNRVADLLLQAMFNRGPDSDDQRRQLLLQLVQSRSTLTALLGNAFKHSEPSSSMFDVAADLIERGTVDAVDLFSGYLLPNSIDDLVKIRTAIDNQIRDTADSLSHVNLNADRKGGNMEKPYSPISLSDAMWTTPCPKLDLISALFRNGGKSAVDAAWRLLAACSTCLPSRYVPVSDALAGYTERLIWAFYRQHCSEFFRLNSGNREEFDETMKTETLDSVIPHLDAALRYLGPQLYRHTVLFVRLCRSLHAYLQARSEDDAFNAVSRLLCQSILPAYSLMPGTCGTAAELHRTLQCFPYQRRFALYHTWLHDIYAAEEWPELNLALRTAQRHTKYFRKRIIAGKVKEVGRQLPRFSHNAPLVVMQLVVAQIQAFDNLSAPAVDSFKYLTALSHDTLPYTIIAALSDKKRDPLSEDGQTPAAWFASLCSFTGLLARRYAGQIAVQPLVEYMAGQARMHGRLNDFLLLQELVSAMSTVTHIEEQSGAQLAAQGGSRNLKDQVIDSASKVGKVKRNPQLLVSALQESGLTGQLYIIMAQNLMSLNWRVSPRTALRAMCHQVDVIRQVMMQYREFLDVHLTPHQAYADAVPSLYSLVSTHGLSIELAFAIVRPVLHIDRVRAAPDEDDPSLASCCRHLLPANVWRAISPALFAVFWSLSLYDISVPEDQYRDQQRRIEARINSLASALPSNPAESSAVTERKAAKERERLKRLHERLGRDLEEQSASHVSCLSKIRSEAPMWLSQCAARQATTLVFLERCLIPRVLSSAPDALYAARFVRLMHDLSTPGFSTIKFYNEVVRLLPALLSSCTAHEASRLGRFVRELLEYLTEWGRSVAESGEVHMPSLHGWSTDLTTVQMENVITTDVFGQFVSKWHDRISKSLSRLFRSSDQAIQQAALLFLAQITDHYPRHAQQGQRLLAAVSALGEAHPAGSSIRILSQGVHAGLQRRQSEWAEAAPTEPPAAEAMAIDATPAAAAAAATPSAAPAPESTAAEEPVRTSTRRTSRGKSPPEPRSKPPSNGPFEVPVADGSAGSKRRRVERKEPGGSSSSRGLSDRLASDRGTLVSDRMTDGGGRKPESSSRGGSGVDRMPDSRADRESSTGHYERERGDYERERGDYDRERGDYERERGDYERERGERIERDRTDRDRSERGGGYSDRGGVSERDRMSDRGMGESSRMGSDRLGDSSRDRMVDSGRSRRDRDTRRRRQ</sequence>
<dbReference type="Proteomes" id="UP000039324">
    <property type="component" value="Unassembled WGS sequence"/>
</dbReference>
<dbReference type="STRING" id="37360.A0A0G4J587"/>
<keyword evidence="5" id="KW-0175">Coiled coil</keyword>
<evidence type="ECO:0000259" key="9">
    <source>
        <dbReference type="Pfam" id="PF16134"/>
    </source>
</evidence>
<reference evidence="10 12" key="1">
    <citation type="submission" date="2015-02" db="EMBL/GenBank/DDBJ databases">
        <authorList>
            <person name="Chooi Y.-H."/>
        </authorList>
    </citation>
    <scope>NUCLEOTIDE SEQUENCE [LARGE SCALE GENOMIC DNA]</scope>
    <source>
        <strain evidence="10">E3</strain>
    </source>
</reference>
<dbReference type="GO" id="GO:0006406">
    <property type="term" value="P:mRNA export from nucleus"/>
    <property type="evidence" value="ECO:0007669"/>
    <property type="project" value="InterPro"/>
</dbReference>
<reference evidence="11 13" key="2">
    <citation type="submission" date="2018-03" db="EMBL/GenBank/DDBJ databases">
        <authorList>
            <person name="Fogelqvist J."/>
        </authorList>
    </citation>
    <scope>NUCLEOTIDE SEQUENCE [LARGE SCALE GENOMIC DNA]</scope>
</reference>
<dbReference type="PANTHER" id="PTHR21597:SF0">
    <property type="entry name" value="THO COMPLEX SUBUNIT 2"/>
    <property type="match status" value="1"/>
</dbReference>
<dbReference type="Pfam" id="PF16134">
    <property type="entry name" value="THOC2_N"/>
    <property type="match status" value="2"/>
</dbReference>
<evidence type="ECO:0000256" key="3">
    <source>
        <dbReference type="ARBA" id="ARBA00019596"/>
    </source>
</evidence>
<dbReference type="OrthoDB" id="29024at2759"/>
<dbReference type="EMBL" id="OVEO01000003">
    <property type="protein sequence ID" value="SPQ94834.1"/>
    <property type="molecule type" value="Genomic_DNA"/>
</dbReference>
<feature type="compositionally biased region" description="Basic and acidic residues" evidence="6">
    <location>
        <begin position="1350"/>
        <end position="1379"/>
    </location>
</feature>
<dbReference type="Pfam" id="PF11262">
    <property type="entry name" value="Tho2"/>
    <property type="match status" value="1"/>
</dbReference>
<comment type="similarity">
    <text evidence="2">Belongs to the THOC2 family.</text>
</comment>
<evidence type="ECO:0000313" key="10">
    <source>
        <dbReference type="EMBL" id="CEP02710.1"/>
    </source>
</evidence>
<keyword evidence="12" id="KW-1185">Reference proteome</keyword>
<feature type="compositionally biased region" description="Basic and acidic residues" evidence="6">
    <location>
        <begin position="1238"/>
        <end position="1249"/>
    </location>
</feature>
<feature type="region of interest" description="Disordered" evidence="6">
    <location>
        <begin position="1143"/>
        <end position="1379"/>
    </location>
</feature>
<dbReference type="OMA" id="QERWTCI"/>
<feature type="domain" description="THO complex subunitTHOC2 N-terminal" evidence="8">
    <location>
        <begin position="527"/>
        <end position="599"/>
    </location>
</feature>
<accession>A0A0G4J587</accession>
<dbReference type="GO" id="GO:0006397">
    <property type="term" value="P:mRNA processing"/>
    <property type="evidence" value="ECO:0007669"/>
    <property type="project" value="InterPro"/>
</dbReference>
<keyword evidence="11" id="KW-0496">Mitochondrion</keyword>
<dbReference type="InterPro" id="IPR021418">
    <property type="entry name" value="THO_THOC2_C"/>
</dbReference>
<keyword evidence="4" id="KW-0539">Nucleus</keyword>
<dbReference type="GO" id="GO:0003729">
    <property type="term" value="F:mRNA binding"/>
    <property type="evidence" value="ECO:0007669"/>
    <property type="project" value="TreeGrafter"/>
</dbReference>
<dbReference type="Pfam" id="PF11732">
    <property type="entry name" value="Thoc2"/>
    <property type="match status" value="1"/>
</dbReference>
<evidence type="ECO:0000256" key="1">
    <source>
        <dbReference type="ARBA" id="ARBA00004123"/>
    </source>
</evidence>
<dbReference type="Proteomes" id="UP000290189">
    <property type="component" value="Unassembled WGS sequence"/>
</dbReference>
<dbReference type="EMBL" id="CDSF01000133">
    <property type="protein sequence ID" value="CEP02710.1"/>
    <property type="molecule type" value="Genomic_DNA"/>
</dbReference>
<evidence type="ECO:0000313" key="13">
    <source>
        <dbReference type="Proteomes" id="UP000290189"/>
    </source>
</evidence>
<dbReference type="PANTHER" id="PTHR21597">
    <property type="entry name" value="THO2 PROTEIN"/>
    <property type="match status" value="1"/>
</dbReference>
<feature type="compositionally biased region" description="Basic and acidic residues" evidence="6">
    <location>
        <begin position="1259"/>
        <end position="1322"/>
    </location>
</feature>